<keyword evidence="1" id="KW-1133">Transmembrane helix</keyword>
<accession>A0ABV5V2M6</accession>
<dbReference type="RefSeq" id="WP_181409619.1">
    <property type="nucleotide sequence ID" value="NZ_JBHMAX010000016.1"/>
</dbReference>
<feature type="transmembrane region" description="Helical" evidence="1">
    <location>
        <begin position="34"/>
        <end position="55"/>
    </location>
</feature>
<proteinExistence type="predicted"/>
<feature type="transmembrane region" description="Helical" evidence="1">
    <location>
        <begin position="182"/>
        <end position="200"/>
    </location>
</feature>
<evidence type="ECO:0008006" key="4">
    <source>
        <dbReference type="Google" id="ProtNLM"/>
    </source>
</evidence>
<feature type="transmembrane region" description="Helical" evidence="1">
    <location>
        <begin position="67"/>
        <end position="85"/>
    </location>
</feature>
<comment type="caution">
    <text evidence="2">The sequence shown here is derived from an EMBL/GenBank/DDBJ whole genome shotgun (WGS) entry which is preliminary data.</text>
</comment>
<dbReference type="Proteomes" id="UP001589613">
    <property type="component" value="Unassembled WGS sequence"/>
</dbReference>
<reference evidence="2 3" key="1">
    <citation type="submission" date="2024-09" db="EMBL/GenBank/DDBJ databases">
        <authorList>
            <person name="Sun Q."/>
            <person name="Mori K."/>
        </authorList>
    </citation>
    <scope>NUCLEOTIDE SEQUENCE [LARGE SCALE GENOMIC DNA]</scope>
    <source>
        <strain evidence="2 3">JCM 12763</strain>
    </source>
</reference>
<protein>
    <recommendedName>
        <fullName evidence="4">PH (Pleckstrin Homology) domain-containing protein</fullName>
    </recommendedName>
</protein>
<evidence type="ECO:0000313" key="3">
    <source>
        <dbReference type="Proteomes" id="UP001589613"/>
    </source>
</evidence>
<gene>
    <name evidence="2" type="ORF">ACFFN0_08310</name>
</gene>
<keyword evidence="1" id="KW-0812">Transmembrane</keyword>
<keyword evidence="3" id="KW-1185">Reference proteome</keyword>
<keyword evidence="1" id="KW-0472">Membrane</keyword>
<organism evidence="2 3">
    <name type="scientific">Ornithinimicrobium kibberense</name>
    <dbReference type="NCBI Taxonomy" id="282060"/>
    <lineage>
        <taxon>Bacteria</taxon>
        <taxon>Bacillati</taxon>
        <taxon>Actinomycetota</taxon>
        <taxon>Actinomycetes</taxon>
        <taxon>Micrococcales</taxon>
        <taxon>Ornithinimicrobiaceae</taxon>
        <taxon>Ornithinimicrobium</taxon>
    </lineage>
</organism>
<feature type="transmembrane region" description="Helical" evidence="1">
    <location>
        <begin position="159"/>
        <end position="176"/>
    </location>
</feature>
<evidence type="ECO:0000256" key="1">
    <source>
        <dbReference type="SAM" id="Phobius"/>
    </source>
</evidence>
<dbReference type="EMBL" id="JBHMAX010000016">
    <property type="protein sequence ID" value="MFB9732046.1"/>
    <property type="molecule type" value="Genomic_DNA"/>
</dbReference>
<evidence type="ECO:0000313" key="2">
    <source>
        <dbReference type="EMBL" id="MFB9732046.1"/>
    </source>
</evidence>
<sequence length="308" mass="31616">MRRVLAGLWAMLPLALLLLTLPRAARPGSGVDGPLLQTALTATVLAALAAAGVALLSRVVPAAWGRWGLAASAAVGWGGYAVALVGAAAPGLRWTAVGVVALLAGWAGHRLHGRRSRPRAQLLERVPERARVQAVRGRAVAPVEEWATDVSSGTLRAQGLGLLGVFVVTAAVVLLMGEGVVLALGVLVFGLVAGGLALAWSRVRVVVDADGLLIGSRVLPVRLLRVPAEDVLGVEVQDLDPMAWGGIGLRPLPDRTSYVVDGGPGLVVWRADGRRLAVQVTEGDGAARAGARALSRAAGQRLGELTGS</sequence>
<name>A0ABV5V2M6_9MICO</name>
<feature type="transmembrane region" description="Helical" evidence="1">
    <location>
        <begin position="91"/>
        <end position="109"/>
    </location>
</feature>